<dbReference type="RefSeq" id="XP_004367630.1">
    <property type="nucleotide sequence ID" value="XM_004367573.1"/>
</dbReference>
<dbReference type="PANTHER" id="PTHR12085">
    <property type="entry name" value="SERINE/THREONINE-PROTEIN PHOSPHATASE 2A REGULATORY SUBUNIT B'' SUBUNIT GAMMA"/>
    <property type="match status" value="1"/>
</dbReference>
<evidence type="ECO:0000256" key="5">
    <source>
        <dbReference type="SAM" id="SignalP"/>
    </source>
</evidence>
<dbReference type="InterPro" id="IPR018247">
    <property type="entry name" value="EF_Hand_1_Ca_BS"/>
</dbReference>
<proteinExistence type="predicted"/>
<keyword evidence="2" id="KW-0963">Cytoplasm</keyword>
<gene>
    <name evidence="7" type="ORF">ACA1_253710</name>
</gene>
<dbReference type="GO" id="GO:0000226">
    <property type="term" value="P:microtubule cytoskeleton organization"/>
    <property type="evidence" value="ECO:0007669"/>
    <property type="project" value="TreeGrafter"/>
</dbReference>
<keyword evidence="3" id="KW-0106">Calcium</keyword>
<dbReference type="GO" id="GO:0005819">
    <property type="term" value="C:spindle"/>
    <property type="evidence" value="ECO:0007669"/>
    <property type="project" value="TreeGrafter"/>
</dbReference>
<feature type="chain" id="PRO_5003990550" description="EF-hand domain-containing protein" evidence="5">
    <location>
        <begin position="20"/>
        <end position="379"/>
    </location>
</feature>
<dbReference type="AlphaFoldDB" id="L8HA15"/>
<dbReference type="GO" id="GO:0005509">
    <property type="term" value="F:calcium ion binding"/>
    <property type="evidence" value="ECO:0007669"/>
    <property type="project" value="InterPro"/>
</dbReference>
<evidence type="ECO:0000259" key="6">
    <source>
        <dbReference type="PROSITE" id="PS50222"/>
    </source>
</evidence>
<dbReference type="Proteomes" id="UP000011083">
    <property type="component" value="Unassembled WGS sequence"/>
</dbReference>
<evidence type="ECO:0000256" key="4">
    <source>
        <dbReference type="SAM" id="MobiDB-lite"/>
    </source>
</evidence>
<dbReference type="GO" id="GO:0030865">
    <property type="term" value="P:cortical cytoskeleton organization"/>
    <property type="evidence" value="ECO:0007669"/>
    <property type="project" value="TreeGrafter"/>
</dbReference>
<keyword evidence="8" id="KW-1185">Reference proteome</keyword>
<evidence type="ECO:0000313" key="7">
    <source>
        <dbReference type="EMBL" id="ELR22374.1"/>
    </source>
</evidence>
<dbReference type="EMBL" id="KB007885">
    <property type="protein sequence ID" value="ELR22374.1"/>
    <property type="molecule type" value="Genomic_DNA"/>
</dbReference>
<dbReference type="SUPFAM" id="SSF47473">
    <property type="entry name" value="EF-hand"/>
    <property type="match status" value="1"/>
</dbReference>
<dbReference type="OrthoDB" id="10265007at2759"/>
<dbReference type="VEuPathDB" id="AmoebaDB:ACA1_253710"/>
<evidence type="ECO:0000313" key="8">
    <source>
        <dbReference type="Proteomes" id="UP000011083"/>
    </source>
</evidence>
<feature type="region of interest" description="Disordered" evidence="4">
    <location>
        <begin position="357"/>
        <end position="379"/>
    </location>
</feature>
<dbReference type="KEGG" id="acan:ACA1_253710"/>
<dbReference type="OMA" id="HKFWAYE"/>
<accession>L8HA15</accession>
<dbReference type="InterPro" id="IPR002048">
    <property type="entry name" value="EF_hand_dom"/>
</dbReference>
<dbReference type="Gene3D" id="1.10.238.10">
    <property type="entry name" value="EF-hand"/>
    <property type="match status" value="1"/>
</dbReference>
<feature type="domain" description="EF-hand" evidence="6">
    <location>
        <begin position="220"/>
        <end position="255"/>
    </location>
</feature>
<dbReference type="STRING" id="1257118.L8HA15"/>
<dbReference type="GO" id="GO:0035303">
    <property type="term" value="P:regulation of dephosphorylation"/>
    <property type="evidence" value="ECO:0007669"/>
    <property type="project" value="InterPro"/>
</dbReference>
<feature type="signal peptide" evidence="5">
    <location>
        <begin position="1"/>
        <end position="19"/>
    </location>
</feature>
<dbReference type="PROSITE" id="PS50222">
    <property type="entry name" value="EF_HAND_2"/>
    <property type="match status" value="2"/>
</dbReference>
<name>L8HA15_ACACF</name>
<evidence type="ECO:0000256" key="1">
    <source>
        <dbReference type="ARBA" id="ARBA00004496"/>
    </source>
</evidence>
<dbReference type="GeneID" id="14923308"/>
<feature type="domain" description="EF-hand" evidence="6">
    <location>
        <begin position="153"/>
        <end position="188"/>
    </location>
</feature>
<keyword evidence="5" id="KW-0732">Signal</keyword>
<organism evidence="7 8">
    <name type="scientific">Acanthamoeba castellanii (strain ATCC 30010 / Neff)</name>
    <dbReference type="NCBI Taxonomy" id="1257118"/>
    <lineage>
        <taxon>Eukaryota</taxon>
        <taxon>Amoebozoa</taxon>
        <taxon>Discosea</taxon>
        <taxon>Longamoebia</taxon>
        <taxon>Centramoebida</taxon>
        <taxon>Acanthamoebidae</taxon>
        <taxon>Acanthamoeba</taxon>
    </lineage>
</organism>
<dbReference type="InterPro" id="IPR011992">
    <property type="entry name" value="EF-hand-dom_pair"/>
</dbReference>
<evidence type="ECO:0000256" key="3">
    <source>
        <dbReference type="ARBA" id="ARBA00022837"/>
    </source>
</evidence>
<dbReference type="InterPro" id="IPR039865">
    <property type="entry name" value="PPP2R3C"/>
</dbReference>
<comment type="subcellular location">
    <subcellularLocation>
        <location evidence="1">Cytoplasm</location>
    </subcellularLocation>
</comment>
<protein>
    <recommendedName>
        <fullName evidence="6">EF-hand domain-containing protein</fullName>
    </recommendedName>
</protein>
<dbReference type="PANTHER" id="PTHR12085:SF3">
    <property type="entry name" value="SERINE_THREONINE-PROTEIN PHOSPHATASE 2A REGULATORY SUBUNIT B'' SUBUNIT GAMMA"/>
    <property type="match status" value="1"/>
</dbReference>
<reference evidence="7 8" key="1">
    <citation type="journal article" date="2013" name="Genome Biol.">
        <title>Genome of Acanthamoeba castellanii highlights extensive lateral gene transfer and early evolution of tyrosine kinase signaling.</title>
        <authorList>
            <person name="Clarke M."/>
            <person name="Lohan A.J."/>
            <person name="Liu B."/>
            <person name="Lagkouvardos I."/>
            <person name="Roy S."/>
            <person name="Zafar N."/>
            <person name="Bertelli C."/>
            <person name="Schilde C."/>
            <person name="Kianianmomeni A."/>
            <person name="Burglin T.R."/>
            <person name="Frech C."/>
            <person name="Turcotte B."/>
            <person name="Kopec K.O."/>
            <person name="Synnott J.M."/>
            <person name="Choo C."/>
            <person name="Paponov I."/>
            <person name="Finkler A."/>
            <person name="Soon Heng Tan C."/>
            <person name="Hutchins A.P."/>
            <person name="Weinmeier T."/>
            <person name="Rattei T."/>
            <person name="Chu J.S."/>
            <person name="Gimenez G."/>
            <person name="Irimia M."/>
            <person name="Rigden D.J."/>
            <person name="Fitzpatrick D.A."/>
            <person name="Lorenzo-Morales J."/>
            <person name="Bateman A."/>
            <person name="Chiu C.H."/>
            <person name="Tang P."/>
            <person name="Hegemann P."/>
            <person name="Fromm H."/>
            <person name="Raoult D."/>
            <person name="Greub G."/>
            <person name="Miranda-Saavedra D."/>
            <person name="Chen N."/>
            <person name="Nash P."/>
            <person name="Ginger M.L."/>
            <person name="Horn M."/>
            <person name="Schaap P."/>
            <person name="Caler L."/>
            <person name="Loftus B."/>
        </authorList>
    </citation>
    <scope>NUCLEOTIDE SEQUENCE [LARGE SCALE GENOMIC DNA]</scope>
    <source>
        <strain evidence="7 8">Neff</strain>
    </source>
</reference>
<dbReference type="PROSITE" id="PS00018">
    <property type="entry name" value="EF_HAND_1"/>
    <property type="match status" value="1"/>
</dbReference>
<sequence>MSKRFSLKLAFALFRSVLLQINYTDFKRVGASVPERCRQFFQASTFLYFQKDEHKRIKIHALCQYIIANASTMVIMTNDSRKMYQLRDYVSASPLLRNVYVLTIVRKFFFFLDPLGTGAIRIRTLIMDPMFKELDFLRKSEGMLPATSWFHLDHTNRMYKKFRNLDADGNGKLGEDDLRGYDPPLTNSFIAQLLTTKSTADGELDFRDFLNLELAVANPTAPRSVRYFFSIFDLDQKGYIIEHDLAYFLKDVLEGLDETLELEPGEEEFGSGKVFAADVMNQIFDLIRSKHPRVITLDDLITSGAAHIFTSILSSRDLFDNWEHNDGLRINYHLQRGPPSPPLPPHRVLAFYHPEGSSAAERWPEPPAPPALAVVTTDA</sequence>
<evidence type="ECO:0000256" key="2">
    <source>
        <dbReference type="ARBA" id="ARBA00022490"/>
    </source>
</evidence>
<dbReference type="GO" id="GO:0005737">
    <property type="term" value="C:cytoplasm"/>
    <property type="evidence" value="ECO:0007669"/>
    <property type="project" value="UniProtKB-SubCell"/>
</dbReference>